<organism evidence="2 3">
    <name type="scientific">Plantactinospora veratri</name>
    <dbReference type="NCBI Taxonomy" id="1436122"/>
    <lineage>
        <taxon>Bacteria</taxon>
        <taxon>Bacillati</taxon>
        <taxon>Actinomycetota</taxon>
        <taxon>Actinomycetes</taxon>
        <taxon>Micromonosporales</taxon>
        <taxon>Micromonosporaceae</taxon>
        <taxon>Plantactinospora</taxon>
    </lineage>
</organism>
<dbReference type="EMBL" id="JAZGQL010000016">
    <property type="protein sequence ID" value="MEE6309437.1"/>
    <property type="molecule type" value="Genomic_DNA"/>
</dbReference>
<protein>
    <submittedName>
        <fullName evidence="2">Uncharacterized protein</fullName>
    </submittedName>
</protein>
<dbReference type="RefSeq" id="WP_331209705.1">
    <property type="nucleotide sequence ID" value="NZ_JAZGQL010000016.1"/>
</dbReference>
<proteinExistence type="predicted"/>
<keyword evidence="1" id="KW-0812">Transmembrane</keyword>
<keyword evidence="1" id="KW-1133">Transmembrane helix</keyword>
<accession>A0ABU7SIN9</accession>
<evidence type="ECO:0000256" key="1">
    <source>
        <dbReference type="SAM" id="Phobius"/>
    </source>
</evidence>
<feature type="transmembrane region" description="Helical" evidence="1">
    <location>
        <begin position="54"/>
        <end position="74"/>
    </location>
</feature>
<reference evidence="2 3" key="1">
    <citation type="submission" date="2024-01" db="EMBL/GenBank/DDBJ databases">
        <title>Genome insights into Plantactinospora veratri sp. nov.</title>
        <authorList>
            <person name="Wang L."/>
        </authorList>
    </citation>
    <scope>NUCLEOTIDE SEQUENCE [LARGE SCALE GENOMIC DNA]</scope>
    <source>
        <strain evidence="2 3">NEAU-FHS4</strain>
    </source>
</reference>
<dbReference type="Proteomes" id="UP001339911">
    <property type="component" value="Unassembled WGS sequence"/>
</dbReference>
<comment type="caution">
    <text evidence="2">The sequence shown here is derived from an EMBL/GenBank/DDBJ whole genome shotgun (WGS) entry which is preliminary data.</text>
</comment>
<name>A0ABU7SIN9_9ACTN</name>
<gene>
    <name evidence="2" type="ORF">V1634_21630</name>
</gene>
<keyword evidence="3" id="KW-1185">Reference proteome</keyword>
<evidence type="ECO:0000313" key="3">
    <source>
        <dbReference type="Proteomes" id="UP001339911"/>
    </source>
</evidence>
<sequence>MEIFRNWWVRLTAVLGTAALTVFVPAVAWASSGPGEMVLEAARGRRARGSFGIWGLVCCLIVVGVIVAVLVLVMRNRRSGGKR</sequence>
<evidence type="ECO:0000313" key="2">
    <source>
        <dbReference type="EMBL" id="MEE6309437.1"/>
    </source>
</evidence>
<keyword evidence="1" id="KW-0472">Membrane</keyword>